<dbReference type="EMBL" id="JXTC01000075">
    <property type="protein sequence ID" value="PON91253.1"/>
    <property type="molecule type" value="Genomic_DNA"/>
</dbReference>
<dbReference type="AlphaFoldDB" id="A0A2P5F0E1"/>
<proteinExistence type="predicted"/>
<organism evidence="1 2">
    <name type="scientific">Trema orientale</name>
    <name type="common">Charcoal tree</name>
    <name type="synonym">Celtis orientalis</name>
    <dbReference type="NCBI Taxonomy" id="63057"/>
    <lineage>
        <taxon>Eukaryota</taxon>
        <taxon>Viridiplantae</taxon>
        <taxon>Streptophyta</taxon>
        <taxon>Embryophyta</taxon>
        <taxon>Tracheophyta</taxon>
        <taxon>Spermatophyta</taxon>
        <taxon>Magnoliopsida</taxon>
        <taxon>eudicotyledons</taxon>
        <taxon>Gunneridae</taxon>
        <taxon>Pentapetalae</taxon>
        <taxon>rosids</taxon>
        <taxon>fabids</taxon>
        <taxon>Rosales</taxon>
        <taxon>Cannabaceae</taxon>
        <taxon>Trema</taxon>
    </lineage>
</organism>
<gene>
    <name evidence="1" type="ORF">TorRG33x02_128160</name>
</gene>
<name>A0A2P5F0E1_TREOI</name>
<evidence type="ECO:0000313" key="2">
    <source>
        <dbReference type="Proteomes" id="UP000237000"/>
    </source>
</evidence>
<dbReference type="OrthoDB" id="10367682at2759"/>
<accession>A0A2P5F0E1</accession>
<evidence type="ECO:0000313" key="1">
    <source>
        <dbReference type="EMBL" id="PON91253.1"/>
    </source>
</evidence>
<keyword evidence="2" id="KW-1185">Reference proteome</keyword>
<dbReference type="Proteomes" id="UP000237000">
    <property type="component" value="Unassembled WGS sequence"/>
</dbReference>
<dbReference type="InParanoid" id="A0A2P5F0E1"/>
<reference evidence="2" key="1">
    <citation type="submission" date="2016-06" db="EMBL/GenBank/DDBJ databases">
        <title>Parallel loss of symbiosis genes in relatives of nitrogen-fixing non-legume Parasponia.</title>
        <authorList>
            <person name="Van Velzen R."/>
            <person name="Holmer R."/>
            <person name="Bu F."/>
            <person name="Rutten L."/>
            <person name="Van Zeijl A."/>
            <person name="Liu W."/>
            <person name="Santuari L."/>
            <person name="Cao Q."/>
            <person name="Sharma T."/>
            <person name="Shen D."/>
            <person name="Roswanjaya Y."/>
            <person name="Wardhani T."/>
            <person name="Kalhor M.S."/>
            <person name="Jansen J."/>
            <person name="Van den Hoogen J."/>
            <person name="Gungor B."/>
            <person name="Hartog M."/>
            <person name="Hontelez J."/>
            <person name="Verver J."/>
            <person name="Yang W.-C."/>
            <person name="Schijlen E."/>
            <person name="Repin R."/>
            <person name="Schilthuizen M."/>
            <person name="Schranz E."/>
            <person name="Heidstra R."/>
            <person name="Miyata K."/>
            <person name="Fedorova E."/>
            <person name="Kohlen W."/>
            <person name="Bisseling T."/>
            <person name="Smit S."/>
            <person name="Geurts R."/>
        </authorList>
    </citation>
    <scope>NUCLEOTIDE SEQUENCE [LARGE SCALE GENOMIC DNA]</scope>
    <source>
        <strain evidence="2">cv. RG33-2</strain>
    </source>
</reference>
<comment type="caution">
    <text evidence="1">The sequence shown here is derived from an EMBL/GenBank/DDBJ whole genome shotgun (WGS) entry which is preliminary data.</text>
</comment>
<protein>
    <submittedName>
        <fullName evidence="1">Uncharacterized protein</fullName>
    </submittedName>
</protein>
<sequence>MFGLFYKVLKIDLSTTHQSIIMEPSLQLILPFSLNKGPTRNLLMDEALTMVTPITHKATEAVEVVGVVKAEVGITTHACSASFVENLVILSKNATFILMQTFKASAILHP</sequence>